<dbReference type="InterPro" id="IPR046341">
    <property type="entry name" value="SET_dom_sf"/>
</dbReference>
<proteinExistence type="predicted"/>
<feature type="non-terminal residue" evidence="2">
    <location>
        <position position="1"/>
    </location>
</feature>
<dbReference type="InterPro" id="IPR002347">
    <property type="entry name" value="SDR_fam"/>
</dbReference>
<dbReference type="InterPro" id="IPR001214">
    <property type="entry name" value="SET_dom"/>
</dbReference>
<keyword evidence="3" id="KW-1185">Reference proteome</keyword>
<gene>
    <name evidence="2" type="primary">DHRSX</name>
    <name evidence="2" type="ORF">SNEC2469_LOCUS2322</name>
</gene>
<dbReference type="Pfam" id="PF00856">
    <property type="entry name" value="SET"/>
    <property type="match status" value="1"/>
</dbReference>
<reference evidence="2" key="1">
    <citation type="submission" date="2021-02" db="EMBL/GenBank/DDBJ databases">
        <authorList>
            <person name="Dougan E. K."/>
            <person name="Rhodes N."/>
            <person name="Thang M."/>
            <person name="Chan C."/>
        </authorList>
    </citation>
    <scope>NUCLEOTIDE SEQUENCE</scope>
</reference>
<name>A0A812K1C2_9DINO</name>
<dbReference type="SUPFAM" id="SSF82199">
    <property type="entry name" value="SET domain"/>
    <property type="match status" value="1"/>
</dbReference>
<organism evidence="2 3">
    <name type="scientific">Symbiodinium necroappetens</name>
    <dbReference type="NCBI Taxonomy" id="1628268"/>
    <lineage>
        <taxon>Eukaryota</taxon>
        <taxon>Sar</taxon>
        <taxon>Alveolata</taxon>
        <taxon>Dinophyceae</taxon>
        <taxon>Suessiales</taxon>
        <taxon>Symbiodiniaceae</taxon>
        <taxon>Symbiodinium</taxon>
    </lineage>
</organism>
<dbReference type="Gene3D" id="3.40.50.720">
    <property type="entry name" value="NAD(P)-binding Rossmann-like Domain"/>
    <property type="match status" value="1"/>
</dbReference>
<dbReference type="GO" id="GO:0005634">
    <property type="term" value="C:nucleus"/>
    <property type="evidence" value="ECO:0007669"/>
    <property type="project" value="TreeGrafter"/>
</dbReference>
<comment type="caution">
    <text evidence="2">The sequence shown here is derived from an EMBL/GenBank/DDBJ whole genome shotgun (WGS) entry which is preliminary data.</text>
</comment>
<accession>A0A812K1C2</accession>
<dbReference type="AlphaFoldDB" id="A0A812K1C2"/>
<dbReference type="SUPFAM" id="SSF51735">
    <property type="entry name" value="NAD(P)-binding Rossmann-fold domains"/>
    <property type="match status" value="1"/>
</dbReference>
<dbReference type="CDD" id="cd20071">
    <property type="entry name" value="SET_SMYD"/>
    <property type="match status" value="1"/>
</dbReference>
<feature type="domain" description="SET" evidence="1">
    <location>
        <begin position="13"/>
        <end position="381"/>
    </location>
</feature>
<dbReference type="OrthoDB" id="5945798at2759"/>
<dbReference type="PANTHER" id="PTHR12197:SF251">
    <property type="entry name" value="EG:BACR7C10.4 PROTEIN"/>
    <property type="match status" value="1"/>
</dbReference>
<dbReference type="EMBL" id="CAJNJA010006654">
    <property type="protein sequence ID" value="CAE7213582.1"/>
    <property type="molecule type" value="Genomic_DNA"/>
</dbReference>
<protein>
    <submittedName>
        <fullName evidence="2">DHRSX protein</fullName>
    </submittedName>
</protein>
<dbReference type="InterPro" id="IPR036291">
    <property type="entry name" value="NAD(P)-bd_dom_sf"/>
</dbReference>
<dbReference type="InterPro" id="IPR050869">
    <property type="entry name" value="H3K4_H4K5_MeTrfase"/>
</dbReference>
<sequence>MHEDLYLGELVGKSLEVRSTPERGRGLYATKRPVGQPALIFTESSLGKIIQVSPCYKRGLACSLCGHVLGSPVWQLQKLTGLQRRADSDILNESLSEILEGQPLFSRVPPLFCSIACLREHERILGRLRSQRKAARLFARYSRKVGCVFHMLALKLLCWCIAEVEKSPERAAAPLRALCSRLYWEAVDMPSEPAEQAAFKAKLQKETEISRQLALRALGPGLELLPIDLKQFLEPVGYAKLLGSLCSNCTSVKYISPVLQYILQIDAMKDGACKTAAIRELEPWIRSLAKNPLDMDGSDVGEAAGEDEQKLISWSAAKPLHFSTALIPPFRGYAIFPRMALMNHSCKPSCGIEFDFAGRIFVLQQPYVDIKPGVELTISYLDSSLESEERLQVQKTKSARSQRISLANNSTFPRALSSAFLTLVMLATTRPRPLVLQPSQAAGMAAAIPNGVRWIPGFENRRVYAVGQVCETLSEVHRDAPGWYLLGPAIVEEGRGLVDPEMPPLEERVYLVTGATKGHGLETAMRLLDSGCSVILHGKSEDLLKRYLSDLSDSFETHKIDGFECDLQEMEDVE</sequence>
<dbReference type="Proteomes" id="UP000601435">
    <property type="component" value="Unassembled WGS sequence"/>
</dbReference>
<evidence type="ECO:0000313" key="3">
    <source>
        <dbReference type="Proteomes" id="UP000601435"/>
    </source>
</evidence>
<dbReference type="Gene3D" id="2.170.270.10">
    <property type="entry name" value="SET domain"/>
    <property type="match status" value="1"/>
</dbReference>
<dbReference type="PROSITE" id="PS50280">
    <property type="entry name" value="SET"/>
    <property type="match status" value="1"/>
</dbReference>
<dbReference type="Pfam" id="PF00106">
    <property type="entry name" value="adh_short"/>
    <property type="match status" value="1"/>
</dbReference>
<evidence type="ECO:0000313" key="2">
    <source>
        <dbReference type="EMBL" id="CAE7213582.1"/>
    </source>
</evidence>
<evidence type="ECO:0000259" key="1">
    <source>
        <dbReference type="PROSITE" id="PS50280"/>
    </source>
</evidence>
<dbReference type="PANTHER" id="PTHR12197">
    <property type="entry name" value="HISTONE-LYSINE N-METHYLTRANSFERASE SMYD"/>
    <property type="match status" value="1"/>
</dbReference>